<organism evidence="2 3">
    <name type="scientific">Mycena indigotica</name>
    <dbReference type="NCBI Taxonomy" id="2126181"/>
    <lineage>
        <taxon>Eukaryota</taxon>
        <taxon>Fungi</taxon>
        <taxon>Dikarya</taxon>
        <taxon>Basidiomycota</taxon>
        <taxon>Agaricomycotina</taxon>
        <taxon>Agaricomycetes</taxon>
        <taxon>Agaricomycetidae</taxon>
        <taxon>Agaricales</taxon>
        <taxon>Marasmiineae</taxon>
        <taxon>Mycenaceae</taxon>
        <taxon>Mycena</taxon>
    </lineage>
</organism>
<gene>
    <name evidence="2" type="ORF">MIND_00906100</name>
</gene>
<proteinExistence type="predicted"/>
<dbReference type="Proteomes" id="UP000636479">
    <property type="component" value="Unassembled WGS sequence"/>
</dbReference>
<feature type="compositionally biased region" description="Polar residues" evidence="1">
    <location>
        <begin position="56"/>
        <end position="81"/>
    </location>
</feature>
<dbReference type="GeneID" id="59348218"/>
<evidence type="ECO:0000256" key="1">
    <source>
        <dbReference type="SAM" id="MobiDB-lite"/>
    </source>
</evidence>
<protein>
    <submittedName>
        <fullName evidence="2">Uncharacterized protein</fullName>
    </submittedName>
</protein>
<keyword evidence="3" id="KW-1185">Reference proteome</keyword>
<dbReference type="AlphaFoldDB" id="A0A8H6SF93"/>
<name>A0A8H6SF93_9AGAR</name>
<accession>A0A8H6SF93</accession>
<dbReference type="RefSeq" id="XP_037217114.1">
    <property type="nucleotide sequence ID" value="XM_037365702.1"/>
</dbReference>
<comment type="caution">
    <text evidence="2">The sequence shown here is derived from an EMBL/GenBank/DDBJ whole genome shotgun (WGS) entry which is preliminary data.</text>
</comment>
<dbReference type="EMBL" id="JACAZF010000008">
    <property type="protein sequence ID" value="KAF7296755.1"/>
    <property type="molecule type" value="Genomic_DNA"/>
</dbReference>
<sequence length="126" mass="13963">MQWWIIKSSQNSVRSNVMLGSFKLYWTIHIPFSLMFGPGRSERWLGRVGEDESGSRSKSFASLKTSASPPYGQTKQPRPSPITASFPSAFAVFISYPVPAPAFAIYTVKDAHPSQNGQITCHANPR</sequence>
<reference evidence="2" key="1">
    <citation type="submission" date="2020-05" db="EMBL/GenBank/DDBJ databases">
        <title>Mycena genomes resolve the evolution of fungal bioluminescence.</title>
        <authorList>
            <person name="Tsai I.J."/>
        </authorList>
    </citation>
    <scope>NUCLEOTIDE SEQUENCE</scope>
    <source>
        <strain evidence="2">171206Taipei</strain>
    </source>
</reference>
<feature type="region of interest" description="Disordered" evidence="1">
    <location>
        <begin position="48"/>
        <end position="81"/>
    </location>
</feature>
<evidence type="ECO:0000313" key="3">
    <source>
        <dbReference type="Proteomes" id="UP000636479"/>
    </source>
</evidence>
<evidence type="ECO:0000313" key="2">
    <source>
        <dbReference type="EMBL" id="KAF7296755.1"/>
    </source>
</evidence>